<proteinExistence type="predicted"/>
<organism evidence="3 4">
    <name type="scientific">Alteromonas lipolytica</name>
    <dbReference type="NCBI Taxonomy" id="1856405"/>
    <lineage>
        <taxon>Bacteria</taxon>
        <taxon>Pseudomonadati</taxon>
        <taxon>Pseudomonadota</taxon>
        <taxon>Gammaproteobacteria</taxon>
        <taxon>Alteromonadales</taxon>
        <taxon>Alteromonadaceae</taxon>
        <taxon>Alteromonas/Salinimonas group</taxon>
        <taxon>Alteromonas</taxon>
    </lineage>
</organism>
<comment type="caution">
    <text evidence="3">The sequence shown here is derived from an EMBL/GenBank/DDBJ whole genome shotgun (WGS) entry which is preliminary data.</text>
</comment>
<dbReference type="InterPro" id="IPR001466">
    <property type="entry name" value="Beta-lactam-related"/>
</dbReference>
<keyword evidence="4" id="KW-1185">Reference proteome</keyword>
<feature type="domain" description="Beta-lactamase-related" evidence="2">
    <location>
        <begin position="46"/>
        <end position="366"/>
    </location>
</feature>
<dbReference type="EMBL" id="MJIC01000010">
    <property type="protein sequence ID" value="OFI35070.1"/>
    <property type="molecule type" value="Genomic_DNA"/>
</dbReference>
<evidence type="ECO:0000313" key="3">
    <source>
        <dbReference type="EMBL" id="OFI35070.1"/>
    </source>
</evidence>
<evidence type="ECO:0000259" key="2">
    <source>
        <dbReference type="Pfam" id="PF00144"/>
    </source>
</evidence>
<sequence length="437" mass="47005">MKQAGLWLTATVLAIAAWTTLNFLATTEGWLLKPIAPEGDVPAFSQALTEYAQSQNTGNLVFAILDEKGLPVSQQFFSEGRAVNSDSLFGVASLSKWVTAVGVMTLVEDGILALDEPVETYLKRWHLPPSEFDNNAVTLRRLLSHTAGITDGLGHDGFKPGEPVQALTEHLTKAADADPAVDGRVRVGMAPGSRWMYSGGSYNLVQLIIEDATGADFTEVMQARVFTPLGMKDTGFTVPRDNPRLAEYFGENGERREYPNYTSLAATGLYTSLHDLIIFAQAQLPSSAVGSDQPRLLSDASLAQMRAPLANVDGLDIWGAGVIIYAPLANGDNVIGHGGQSPFLNASVRVNPATGAAFIAIQTGNANALASDLGTLWTTWQTGKPDLYILRNTLGDMVLRILIGTALIILLVTILAVIKWRRSRSTHKLSQQLMSGK</sequence>
<keyword evidence="1" id="KW-0472">Membrane</keyword>
<dbReference type="Gene3D" id="3.40.710.10">
    <property type="entry name" value="DD-peptidase/beta-lactamase superfamily"/>
    <property type="match status" value="1"/>
</dbReference>
<dbReference type="InterPro" id="IPR050789">
    <property type="entry name" value="Diverse_Enzym_Activities"/>
</dbReference>
<keyword evidence="1" id="KW-0812">Transmembrane</keyword>
<dbReference type="Proteomes" id="UP000176037">
    <property type="component" value="Unassembled WGS sequence"/>
</dbReference>
<evidence type="ECO:0000313" key="4">
    <source>
        <dbReference type="Proteomes" id="UP000176037"/>
    </source>
</evidence>
<dbReference type="SUPFAM" id="SSF56601">
    <property type="entry name" value="beta-lactamase/transpeptidase-like"/>
    <property type="match status" value="1"/>
</dbReference>
<dbReference type="InterPro" id="IPR012338">
    <property type="entry name" value="Beta-lactam/transpept-like"/>
</dbReference>
<keyword evidence="1" id="KW-1133">Transmembrane helix</keyword>
<evidence type="ECO:0000256" key="1">
    <source>
        <dbReference type="SAM" id="Phobius"/>
    </source>
</evidence>
<feature type="transmembrane region" description="Helical" evidence="1">
    <location>
        <begin position="397"/>
        <end position="418"/>
    </location>
</feature>
<dbReference type="STRING" id="1856405.BFC17_16090"/>
<name>A0A1E8FGK9_9ALTE</name>
<dbReference type="PANTHER" id="PTHR43283">
    <property type="entry name" value="BETA-LACTAMASE-RELATED"/>
    <property type="match status" value="1"/>
</dbReference>
<accession>A0A1E8FGK9</accession>
<protein>
    <recommendedName>
        <fullName evidence="2">Beta-lactamase-related domain-containing protein</fullName>
    </recommendedName>
</protein>
<dbReference type="AlphaFoldDB" id="A0A1E8FGK9"/>
<dbReference type="Pfam" id="PF00144">
    <property type="entry name" value="Beta-lactamase"/>
    <property type="match status" value="1"/>
</dbReference>
<gene>
    <name evidence="3" type="ORF">BFC17_16090</name>
</gene>
<reference evidence="3 4" key="1">
    <citation type="submission" date="2016-09" db="EMBL/GenBank/DDBJ databases">
        <title>Alteromonas lipolytica, a new species isolated from sea water.</title>
        <authorList>
            <person name="Wu Y.-H."/>
            <person name="Cheng H."/>
            <person name="Xu X.-W."/>
        </authorList>
    </citation>
    <scope>NUCLEOTIDE SEQUENCE [LARGE SCALE GENOMIC DNA]</scope>
    <source>
        <strain evidence="3 4">JW12</strain>
    </source>
</reference>
<dbReference type="RefSeq" id="WP_070175988.1">
    <property type="nucleotide sequence ID" value="NZ_BMJR01000001.1"/>
</dbReference>